<dbReference type="Gene3D" id="3.40.50.1000">
    <property type="entry name" value="HAD superfamily/HAD-like"/>
    <property type="match status" value="1"/>
</dbReference>
<gene>
    <name evidence="1" type="ORF">CSX02_12030</name>
</gene>
<dbReference type="Gene3D" id="1.10.150.240">
    <property type="entry name" value="Putative phosphatase, domain 2"/>
    <property type="match status" value="1"/>
</dbReference>
<dbReference type="PANTHER" id="PTHR18901">
    <property type="entry name" value="2-DEOXYGLUCOSE-6-PHOSPHATE PHOSPHATASE 2"/>
    <property type="match status" value="1"/>
</dbReference>
<dbReference type="AlphaFoldDB" id="A0A2G3E0M7"/>
<dbReference type="InterPro" id="IPR023198">
    <property type="entry name" value="PGP-like_dom2"/>
</dbReference>
<keyword evidence="1" id="KW-0378">Hydrolase</keyword>
<dbReference type="EMBL" id="PDYG01000128">
    <property type="protein sequence ID" value="PHU36690.1"/>
    <property type="molecule type" value="Genomic_DNA"/>
</dbReference>
<name>A0A2G3E0M7_9FIRM</name>
<dbReference type="Pfam" id="PF13419">
    <property type="entry name" value="HAD_2"/>
    <property type="match status" value="1"/>
</dbReference>
<dbReference type="SFLD" id="SFLDS00003">
    <property type="entry name" value="Haloacid_Dehalogenase"/>
    <property type="match status" value="1"/>
</dbReference>
<dbReference type="InterPro" id="IPR041492">
    <property type="entry name" value="HAD_2"/>
</dbReference>
<keyword evidence="2" id="KW-1185">Reference proteome</keyword>
<comment type="caution">
    <text evidence="1">The sequence shown here is derived from an EMBL/GenBank/DDBJ whole genome shotgun (WGS) entry which is preliminary data.</text>
</comment>
<dbReference type="PRINTS" id="PR00413">
    <property type="entry name" value="HADHALOGNASE"/>
</dbReference>
<dbReference type="PANTHER" id="PTHR18901:SF38">
    <property type="entry name" value="PSEUDOURIDINE-5'-PHOSPHATASE"/>
    <property type="match status" value="1"/>
</dbReference>
<reference evidence="1 2" key="2">
    <citation type="submission" date="2017-10" db="EMBL/GenBank/DDBJ databases">
        <authorList>
            <person name="Banno H."/>
            <person name="Chua N.-H."/>
        </authorList>
    </citation>
    <scope>NUCLEOTIDE SEQUENCE [LARGE SCALE GENOMIC DNA]</scope>
    <source>
        <strain evidence="1 2">JK623</strain>
    </source>
</reference>
<dbReference type="SFLD" id="SFLDG01129">
    <property type="entry name" value="C1.5:_HAD__Beta-PGM__Phosphata"/>
    <property type="match status" value="1"/>
</dbReference>
<dbReference type="SFLD" id="SFLDG01135">
    <property type="entry name" value="C1.5.6:_HAD__Beta-PGM__Phospha"/>
    <property type="match status" value="1"/>
</dbReference>
<dbReference type="SUPFAM" id="SSF56784">
    <property type="entry name" value="HAD-like"/>
    <property type="match status" value="1"/>
</dbReference>
<dbReference type="GO" id="GO:0016787">
    <property type="term" value="F:hydrolase activity"/>
    <property type="evidence" value="ECO:0007669"/>
    <property type="project" value="UniProtKB-KW"/>
</dbReference>
<dbReference type="InterPro" id="IPR023214">
    <property type="entry name" value="HAD_sf"/>
</dbReference>
<accession>A0A2G3E0M7</accession>
<proteinExistence type="predicted"/>
<dbReference type="NCBIfam" id="TIGR01549">
    <property type="entry name" value="HAD-SF-IA-v1"/>
    <property type="match status" value="1"/>
</dbReference>
<dbReference type="Proteomes" id="UP000224563">
    <property type="component" value="Unassembled WGS sequence"/>
</dbReference>
<protein>
    <submittedName>
        <fullName evidence="1">Hydrolase</fullName>
    </submittedName>
</protein>
<organism evidence="1 2">
    <name type="scientific">Agathobacter ruminis</name>
    <dbReference type="NCBI Taxonomy" id="1712665"/>
    <lineage>
        <taxon>Bacteria</taxon>
        <taxon>Bacillati</taxon>
        <taxon>Bacillota</taxon>
        <taxon>Clostridia</taxon>
        <taxon>Lachnospirales</taxon>
        <taxon>Lachnospiraceae</taxon>
        <taxon>Agathobacter</taxon>
    </lineage>
</organism>
<sequence length="216" mass="24512">MRDFDAVVFDMDGVIFDSERAVLECWLELADKYAIPNIMEPYLACTGTTMARTREIMMETYGPDFPYDEYAAEASVMFHERYDGGRLPMKRGVREILEYLKSHGKRIALASSTRRQTVINQLRDAKILDYFDEVVTGDMVERSKPEPDIFLLACEKVGVAPTRAFAIEDSYNGIRAAHSGKLRPIMVPDLRPADAEMKELAEVVLEDLEAVLAYLL</sequence>
<dbReference type="InterPro" id="IPR036412">
    <property type="entry name" value="HAD-like_sf"/>
</dbReference>
<dbReference type="NCBIfam" id="TIGR01509">
    <property type="entry name" value="HAD-SF-IA-v3"/>
    <property type="match status" value="1"/>
</dbReference>
<evidence type="ECO:0000313" key="1">
    <source>
        <dbReference type="EMBL" id="PHU36690.1"/>
    </source>
</evidence>
<evidence type="ECO:0000313" key="2">
    <source>
        <dbReference type="Proteomes" id="UP000224563"/>
    </source>
</evidence>
<dbReference type="InterPro" id="IPR006439">
    <property type="entry name" value="HAD-SF_hydro_IA"/>
</dbReference>
<reference evidence="1 2" key="1">
    <citation type="submission" date="2017-10" db="EMBL/GenBank/DDBJ databases">
        <title>Resolving the taxonomy of Roseburia spp., Eubacterium rectale and Agathobacter spp. through phylogenomic analysis.</title>
        <authorList>
            <person name="Sheridan P.O."/>
            <person name="Walker A.W."/>
            <person name="Duncan S.H."/>
            <person name="Scott K.P."/>
            <person name="Toole P.W.O."/>
            <person name="Luis P."/>
            <person name="Flint H.J."/>
        </authorList>
    </citation>
    <scope>NUCLEOTIDE SEQUENCE [LARGE SCALE GENOMIC DNA]</scope>
    <source>
        <strain evidence="1 2">JK623</strain>
    </source>
</reference>